<proteinExistence type="predicted"/>
<comment type="caution">
    <text evidence="2">The sequence shown here is derived from an EMBL/GenBank/DDBJ whole genome shotgun (WGS) entry which is preliminary data.</text>
</comment>
<dbReference type="EC" id="2.1.1.-" evidence="2"/>
<keyword evidence="3" id="KW-1185">Reference proteome</keyword>
<reference evidence="3" key="1">
    <citation type="journal article" date="2019" name="Int. J. Syst. Evol. Microbiol.">
        <title>The Global Catalogue of Microorganisms (GCM) 10K type strain sequencing project: providing services to taxonomists for standard genome sequencing and annotation.</title>
        <authorList>
            <consortium name="The Broad Institute Genomics Platform"/>
            <consortium name="The Broad Institute Genome Sequencing Center for Infectious Disease"/>
            <person name="Wu L."/>
            <person name="Ma J."/>
        </authorList>
    </citation>
    <scope>NUCLEOTIDE SEQUENCE [LARGE SCALE GENOMIC DNA]</scope>
    <source>
        <strain evidence="3">TBRC 7912</strain>
    </source>
</reference>
<feature type="domain" description="Methyltransferase type 11" evidence="1">
    <location>
        <begin position="44"/>
        <end position="120"/>
    </location>
</feature>
<keyword evidence="2" id="KW-0808">Transferase</keyword>
<dbReference type="Gene3D" id="3.40.50.150">
    <property type="entry name" value="Vaccinia Virus protein VP39"/>
    <property type="match status" value="1"/>
</dbReference>
<dbReference type="RefSeq" id="WP_352013419.1">
    <property type="nucleotide sequence ID" value="NZ_JBHSBC010000053.1"/>
</dbReference>
<dbReference type="Pfam" id="PF08241">
    <property type="entry name" value="Methyltransf_11"/>
    <property type="match status" value="1"/>
</dbReference>
<protein>
    <submittedName>
        <fullName evidence="2">Class I SAM-dependent methyltransferase</fullName>
        <ecNumber evidence="2">2.1.1.-</ecNumber>
    </submittedName>
</protein>
<dbReference type="Proteomes" id="UP001595698">
    <property type="component" value="Unassembled WGS sequence"/>
</dbReference>
<dbReference type="EMBL" id="JBHSBC010000053">
    <property type="protein sequence ID" value="MFC3986313.1"/>
    <property type="molecule type" value="Genomic_DNA"/>
</dbReference>
<accession>A0ABV8FFR3</accession>
<dbReference type="GO" id="GO:0032259">
    <property type="term" value="P:methylation"/>
    <property type="evidence" value="ECO:0007669"/>
    <property type="project" value="UniProtKB-KW"/>
</dbReference>
<name>A0ABV8FFR3_9ACTN</name>
<evidence type="ECO:0000259" key="1">
    <source>
        <dbReference type="Pfam" id="PF08241"/>
    </source>
</evidence>
<sequence length="254" mass="28125">MTTIPAGDFDYERHGHGYAGQRRTDPRIAAHVHAALGQARTVVNVGAGAGSYEPPDRHVVAVEPSAMMRAQRPRHLAPAVNAAAERLPFDDGAFDAAMATVTVHQWSDLGQGLRELRRVSRGPVVVLTFDRDLLGLYWLAEYAPEIIAVEHRRYPPIDLIASHIGSRAEVLPVAIPFDCVDGFAEAYYARPERFLDAEVRASQSAWGFVDDAVQARTVDRLRRDLESGAWDERFGHLREQPEFLGSLKLVVGRP</sequence>
<evidence type="ECO:0000313" key="3">
    <source>
        <dbReference type="Proteomes" id="UP001595698"/>
    </source>
</evidence>
<dbReference type="SUPFAM" id="SSF53335">
    <property type="entry name" value="S-adenosyl-L-methionine-dependent methyltransferases"/>
    <property type="match status" value="1"/>
</dbReference>
<evidence type="ECO:0000313" key="2">
    <source>
        <dbReference type="EMBL" id="MFC3986313.1"/>
    </source>
</evidence>
<dbReference type="InterPro" id="IPR013216">
    <property type="entry name" value="Methyltransf_11"/>
</dbReference>
<organism evidence="2 3">
    <name type="scientific">Streptosporangium jomthongense</name>
    <dbReference type="NCBI Taxonomy" id="1193683"/>
    <lineage>
        <taxon>Bacteria</taxon>
        <taxon>Bacillati</taxon>
        <taxon>Actinomycetota</taxon>
        <taxon>Actinomycetes</taxon>
        <taxon>Streptosporangiales</taxon>
        <taxon>Streptosporangiaceae</taxon>
        <taxon>Streptosporangium</taxon>
    </lineage>
</organism>
<keyword evidence="2" id="KW-0489">Methyltransferase</keyword>
<gene>
    <name evidence="2" type="ORF">ACFOYY_39715</name>
</gene>
<dbReference type="CDD" id="cd02440">
    <property type="entry name" value="AdoMet_MTases"/>
    <property type="match status" value="1"/>
</dbReference>
<dbReference type="GO" id="GO:0008168">
    <property type="term" value="F:methyltransferase activity"/>
    <property type="evidence" value="ECO:0007669"/>
    <property type="project" value="UniProtKB-KW"/>
</dbReference>
<dbReference type="InterPro" id="IPR029063">
    <property type="entry name" value="SAM-dependent_MTases_sf"/>
</dbReference>